<gene>
    <name evidence="1" type="ORF">SAMN05216178_6892</name>
</gene>
<accession>A0A1H4ZXR6</accession>
<reference evidence="2" key="1">
    <citation type="submission" date="2016-10" db="EMBL/GenBank/DDBJ databases">
        <authorList>
            <person name="Varghese N."/>
            <person name="Submissions S."/>
        </authorList>
    </citation>
    <scope>NUCLEOTIDE SEQUENCE [LARGE SCALE GENOMIC DNA]</scope>
    <source>
        <strain evidence="2">DSM 9751</strain>
    </source>
</reference>
<sequence length="71" mass="7979">MTDQQFDLDQIFTSEAPAQAAPSVKRPTLSPLCDICGWARTKRNHTKCSQQRKALYEQQRAAGKAKPAKFN</sequence>
<evidence type="ECO:0000313" key="1">
    <source>
        <dbReference type="EMBL" id="SED35016.1"/>
    </source>
</evidence>
<proteinExistence type="predicted"/>
<name>A0A1H4ZXR6_9PSED</name>
<dbReference type="RefSeq" id="WP_092320859.1">
    <property type="nucleotide sequence ID" value="NZ_FNTJ01000003.1"/>
</dbReference>
<protein>
    <submittedName>
        <fullName evidence="1">Uncharacterized protein</fullName>
    </submittedName>
</protein>
<dbReference type="Proteomes" id="UP000198982">
    <property type="component" value="Unassembled WGS sequence"/>
</dbReference>
<dbReference type="EMBL" id="FNTJ01000003">
    <property type="protein sequence ID" value="SED35016.1"/>
    <property type="molecule type" value="Genomic_DNA"/>
</dbReference>
<dbReference type="AlphaFoldDB" id="A0A1H4ZXR6"/>
<keyword evidence="2" id="KW-1185">Reference proteome</keyword>
<evidence type="ECO:0000313" key="2">
    <source>
        <dbReference type="Proteomes" id="UP000198982"/>
    </source>
</evidence>
<organism evidence="1 2">
    <name type="scientific">Pseudomonas saponiphila</name>
    <dbReference type="NCBI Taxonomy" id="556534"/>
    <lineage>
        <taxon>Bacteria</taxon>
        <taxon>Pseudomonadati</taxon>
        <taxon>Pseudomonadota</taxon>
        <taxon>Gammaproteobacteria</taxon>
        <taxon>Pseudomonadales</taxon>
        <taxon>Pseudomonadaceae</taxon>
        <taxon>Pseudomonas</taxon>
    </lineage>
</organism>